<gene>
    <name evidence="3" type="ORF">SAMN05216269_10889</name>
</gene>
<dbReference type="OrthoDB" id="9768048at2"/>
<accession>A0A1M7ME59</accession>
<sequence>MRLSAMGDVAMTVPVLRAFVSQHPQVKITMISRPFFKPFFEGIPNLSFFAFDEKERHKGVAGLLRLYQDLKHLDIDAFADLHNVLRSKIVRKLFALGGKKTASVDKGRAEKKTLTQPENKIFKQLPTMFERHIKVFKNLGFSVDLSHPVFPKKAVLDKEISSILGENNKKLIGIAPFAQYDSKVYPLDLMQEVIDKLALDANNTILLFGGGKKEIEILNSLSSNKENVINMAGQLKFQQELQLISNLDVMLSMDSGNAHIAAMLGVKVITLWGATHPFAGFSPFNQPLENTLVSDRNQFPKLPTSVYGNKKVEGYEEAMRTIPVDSIIKVLNASKQ</sequence>
<evidence type="ECO:0000313" key="4">
    <source>
        <dbReference type="Proteomes" id="UP000184092"/>
    </source>
</evidence>
<dbReference type="GO" id="GO:0008713">
    <property type="term" value="F:ADP-heptose-lipopolysaccharide heptosyltransferase activity"/>
    <property type="evidence" value="ECO:0007669"/>
    <property type="project" value="TreeGrafter"/>
</dbReference>
<dbReference type="CDD" id="cd03789">
    <property type="entry name" value="GT9_LPS_heptosyltransferase"/>
    <property type="match status" value="1"/>
</dbReference>
<evidence type="ECO:0000256" key="1">
    <source>
        <dbReference type="ARBA" id="ARBA00022676"/>
    </source>
</evidence>
<dbReference type="InterPro" id="IPR002201">
    <property type="entry name" value="Glyco_trans_9"/>
</dbReference>
<protein>
    <submittedName>
        <fullName evidence="3">ADP-heptose:LPS heptosyltransferase</fullName>
    </submittedName>
</protein>
<evidence type="ECO:0000256" key="2">
    <source>
        <dbReference type="ARBA" id="ARBA00022679"/>
    </source>
</evidence>
<dbReference type="STRING" id="178356.SAMN05216269_10889"/>
<dbReference type="PANTHER" id="PTHR30160">
    <property type="entry name" value="TETRAACYLDISACCHARIDE 4'-KINASE-RELATED"/>
    <property type="match status" value="1"/>
</dbReference>
<reference evidence="4" key="1">
    <citation type="submission" date="2016-11" db="EMBL/GenBank/DDBJ databases">
        <authorList>
            <person name="Varghese N."/>
            <person name="Submissions S."/>
        </authorList>
    </citation>
    <scope>NUCLEOTIDE SEQUENCE [LARGE SCALE GENOMIC DNA]</scope>
    <source>
        <strain evidence="4">CGMCC 1.2749</strain>
    </source>
</reference>
<dbReference type="AlphaFoldDB" id="A0A1M7ME59"/>
<organism evidence="3 4">
    <name type="scientific">Flavobacterium xinjiangense</name>
    <dbReference type="NCBI Taxonomy" id="178356"/>
    <lineage>
        <taxon>Bacteria</taxon>
        <taxon>Pseudomonadati</taxon>
        <taxon>Bacteroidota</taxon>
        <taxon>Flavobacteriia</taxon>
        <taxon>Flavobacteriales</taxon>
        <taxon>Flavobacteriaceae</taxon>
        <taxon>Flavobacterium</taxon>
    </lineage>
</organism>
<dbReference type="PANTHER" id="PTHR30160:SF22">
    <property type="entry name" value="LIPOPOLYSACCHARIDE CORE BIOSYNTHESIS PROTEIN"/>
    <property type="match status" value="1"/>
</dbReference>
<evidence type="ECO:0000313" key="3">
    <source>
        <dbReference type="EMBL" id="SHM89041.1"/>
    </source>
</evidence>
<dbReference type="GO" id="GO:0009244">
    <property type="term" value="P:lipopolysaccharide core region biosynthetic process"/>
    <property type="evidence" value="ECO:0007669"/>
    <property type="project" value="TreeGrafter"/>
</dbReference>
<dbReference type="RefSeq" id="WP_084538333.1">
    <property type="nucleotide sequence ID" value="NZ_FRCL01000008.1"/>
</dbReference>
<name>A0A1M7ME59_9FLAO</name>
<dbReference type="GO" id="GO:0005829">
    <property type="term" value="C:cytosol"/>
    <property type="evidence" value="ECO:0007669"/>
    <property type="project" value="TreeGrafter"/>
</dbReference>
<keyword evidence="2 3" id="KW-0808">Transferase</keyword>
<keyword evidence="1" id="KW-0328">Glycosyltransferase</keyword>
<dbReference type="EMBL" id="FRCL01000008">
    <property type="protein sequence ID" value="SHM89041.1"/>
    <property type="molecule type" value="Genomic_DNA"/>
</dbReference>
<dbReference type="Proteomes" id="UP000184092">
    <property type="component" value="Unassembled WGS sequence"/>
</dbReference>
<dbReference type="Pfam" id="PF01075">
    <property type="entry name" value="Glyco_transf_9"/>
    <property type="match status" value="1"/>
</dbReference>
<keyword evidence="4" id="KW-1185">Reference proteome</keyword>
<dbReference type="SUPFAM" id="SSF53756">
    <property type="entry name" value="UDP-Glycosyltransferase/glycogen phosphorylase"/>
    <property type="match status" value="1"/>
</dbReference>
<proteinExistence type="predicted"/>
<dbReference type="Gene3D" id="3.40.50.2000">
    <property type="entry name" value="Glycogen Phosphorylase B"/>
    <property type="match status" value="2"/>
</dbReference>
<dbReference type="InterPro" id="IPR051199">
    <property type="entry name" value="LPS_LOS_Heptosyltrfase"/>
</dbReference>